<dbReference type="UniPathway" id="UPA00241"/>
<feature type="domain" description="Ketopantoate reductase N-terminal" evidence="11">
    <location>
        <begin position="3"/>
        <end position="142"/>
    </location>
</feature>
<evidence type="ECO:0000256" key="6">
    <source>
        <dbReference type="ARBA" id="ARBA00023002"/>
    </source>
</evidence>
<evidence type="ECO:0000256" key="1">
    <source>
        <dbReference type="ARBA" id="ARBA00004724"/>
    </source>
</evidence>
<dbReference type="EMBL" id="CP064791">
    <property type="protein sequence ID" value="QSG14899.1"/>
    <property type="molecule type" value="Genomic_DNA"/>
</dbReference>
<evidence type="ECO:0000256" key="10">
    <source>
        <dbReference type="RuleBase" id="RU362068"/>
    </source>
</evidence>
<accession>A0A897NW55</accession>
<evidence type="ECO:0000256" key="2">
    <source>
        <dbReference type="ARBA" id="ARBA00007870"/>
    </source>
</evidence>
<dbReference type="Gene3D" id="3.40.50.720">
    <property type="entry name" value="NAD(P)-binding Rossmann-like Domain"/>
    <property type="match status" value="1"/>
</dbReference>
<name>A0A897NW55_9EURY</name>
<sequence length="296" mass="30551">MRILVFGAGSLGSLIGGLLAATHDVTLVGREPHVSTVRDQGLEITGEIETTTYPDADTTVPDSAELAIVTVKSYDTGEAAQALRAADPDVVLSLQNGLGNEESLSEPLDGAVLAGTCTYGARLVEPGIVGCTGVGTVTLGARGGGDSAVAERTAGAFESADVDTTVAADMPRRLWEKLAINAGINAITALARVENGALAEGAAGDVAARAAAETARVARDSGVELPDERAIDRLEAVVETTAPNRSSMYQDLEAGQRTEIDAINGAVCERASEPVPINETLTALIETWERGRNLRS</sequence>
<comment type="pathway">
    <text evidence="1 10">Cofactor biosynthesis; coenzyme A biosynthesis.</text>
</comment>
<comment type="catalytic activity">
    <reaction evidence="9">
        <text>(R)-pantoate + NAD(+) = 2-dehydropantoate + NADH + H(+)</text>
        <dbReference type="Rhea" id="RHEA:61292"/>
        <dbReference type="ChEBI" id="CHEBI:11561"/>
        <dbReference type="ChEBI" id="CHEBI:15378"/>
        <dbReference type="ChEBI" id="CHEBI:15980"/>
        <dbReference type="ChEBI" id="CHEBI:57540"/>
        <dbReference type="ChEBI" id="CHEBI:57945"/>
    </reaction>
    <physiologicalReaction direction="right-to-left" evidence="9">
        <dbReference type="Rhea" id="RHEA:61294"/>
    </physiologicalReaction>
</comment>
<comment type="function">
    <text evidence="10">Catalyzes the NADPH-dependent reduction of ketopantoate into pantoic acid.</text>
</comment>
<dbReference type="SUPFAM" id="SSF51735">
    <property type="entry name" value="NAD(P)-binding Rossmann-fold domains"/>
    <property type="match status" value="1"/>
</dbReference>
<dbReference type="Proteomes" id="UP000663292">
    <property type="component" value="Chromosome"/>
</dbReference>
<evidence type="ECO:0000256" key="7">
    <source>
        <dbReference type="ARBA" id="ARBA00032024"/>
    </source>
</evidence>
<dbReference type="EC" id="1.1.1.169" evidence="3 10"/>
<dbReference type="PANTHER" id="PTHR43765">
    <property type="entry name" value="2-DEHYDROPANTOATE 2-REDUCTASE-RELATED"/>
    <property type="match status" value="1"/>
</dbReference>
<dbReference type="RefSeq" id="WP_229122946.1">
    <property type="nucleotide sequence ID" value="NZ_CP064791.1"/>
</dbReference>
<dbReference type="PANTHER" id="PTHR43765:SF2">
    <property type="entry name" value="2-DEHYDROPANTOATE 2-REDUCTASE"/>
    <property type="match status" value="1"/>
</dbReference>
<evidence type="ECO:0000256" key="3">
    <source>
        <dbReference type="ARBA" id="ARBA00013014"/>
    </source>
</evidence>
<keyword evidence="14" id="KW-1185">Reference proteome</keyword>
<evidence type="ECO:0000259" key="11">
    <source>
        <dbReference type="Pfam" id="PF02558"/>
    </source>
</evidence>
<evidence type="ECO:0000256" key="9">
    <source>
        <dbReference type="ARBA" id="ARBA00048196"/>
    </source>
</evidence>
<evidence type="ECO:0000256" key="8">
    <source>
        <dbReference type="ARBA" id="ARBA00047506"/>
    </source>
</evidence>
<dbReference type="GO" id="GO:0015937">
    <property type="term" value="P:coenzyme A biosynthetic process"/>
    <property type="evidence" value="ECO:0007669"/>
    <property type="project" value="UniProtKB-UniPathway"/>
</dbReference>
<keyword evidence="5 10" id="KW-0173">Coenzyme A biosynthesis</keyword>
<comment type="catalytic activity">
    <reaction evidence="8">
        <text>(R)-pantoate + NADP(+) = 2-dehydropantoate + NADPH + H(+)</text>
        <dbReference type="Rhea" id="RHEA:16233"/>
        <dbReference type="ChEBI" id="CHEBI:11561"/>
        <dbReference type="ChEBI" id="CHEBI:15378"/>
        <dbReference type="ChEBI" id="CHEBI:15980"/>
        <dbReference type="ChEBI" id="CHEBI:57783"/>
        <dbReference type="ChEBI" id="CHEBI:58349"/>
        <dbReference type="EC" id="1.1.1.169"/>
    </reaction>
    <physiologicalReaction direction="right-to-left" evidence="8">
        <dbReference type="Rhea" id="RHEA:16235"/>
    </physiologicalReaction>
</comment>
<protein>
    <recommendedName>
        <fullName evidence="3 10">2-dehydropantoate 2-reductase</fullName>
        <ecNumber evidence="3 10">1.1.1.169</ecNumber>
    </recommendedName>
    <alternativeName>
        <fullName evidence="7 10">Ketopantoate reductase</fullName>
    </alternativeName>
</protein>
<feature type="domain" description="Ketopantoate reductase C-terminal" evidence="12">
    <location>
        <begin position="172"/>
        <end position="286"/>
    </location>
</feature>
<dbReference type="NCBIfam" id="TIGR00745">
    <property type="entry name" value="apbA_panE"/>
    <property type="match status" value="1"/>
</dbReference>
<keyword evidence="6 10" id="KW-0560">Oxidoreductase</keyword>
<dbReference type="InterPro" id="IPR013328">
    <property type="entry name" value="6PGD_dom2"/>
</dbReference>
<gene>
    <name evidence="13" type="primary">apbA</name>
    <name evidence="13" type="ORF">HSEST_1367</name>
</gene>
<dbReference type="GO" id="GO:0050661">
    <property type="term" value="F:NADP binding"/>
    <property type="evidence" value="ECO:0007669"/>
    <property type="project" value="TreeGrafter"/>
</dbReference>
<evidence type="ECO:0000259" key="12">
    <source>
        <dbReference type="Pfam" id="PF08546"/>
    </source>
</evidence>
<dbReference type="GO" id="GO:0015940">
    <property type="term" value="P:pantothenate biosynthetic process"/>
    <property type="evidence" value="ECO:0007669"/>
    <property type="project" value="InterPro"/>
</dbReference>
<dbReference type="InterPro" id="IPR050838">
    <property type="entry name" value="Ketopantoate_reductase"/>
</dbReference>
<comment type="similarity">
    <text evidence="2 10">Belongs to the ketopantoate reductase family.</text>
</comment>
<dbReference type="Pfam" id="PF08546">
    <property type="entry name" value="ApbA_C"/>
    <property type="match status" value="1"/>
</dbReference>
<proteinExistence type="inferred from homology"/>
<dbReference type="GO" id="GO:0005737">
    <property type="term" value="C:cytoplasm"/>
    <property type="evidence" value="ECO:0007669"/>
    <property type="project" value="TreeGrafter"/>
</dbReference>
<evidence type="ECO:0000313" key="14">
    <source>
        <dbReference type="Proteomes" id="UP000663292"/>
    </source>
</evidence>
<dbReference type="InterPro" id="IPR003710">
    <property type="entry name" value="ApbA"/>
</dbReference>
<evidence type="ECO:0000313" key="13">
    <source>
        <dbReference type="EMBL" id="QSG14899.1"/>
    </source>
</evidence>
<dbReference type="AlphaFoldDB" id="A0A897NW55"/>
<dbReference type="InterPro" id="IPR008927">
    <property type="entry name" value="6-PGluconate_DH-like_C_sf"/>
</dbReference>
<dbReference type="SUPFAM" id="SSF48179">
    <property type="entry name" value="6-phosphogluconate dehydrogenase C-terminal domain-like"/>
    <property type="match status" value="1"/>
</dbReference>
<dbReference type="InterPro" id="IPR013752">
    <property type="entry name" value="KPA_reductase"/>
</dbReference>
<dbReference type="GeneID" id="68858006"/>
<dbReference type="InterPro" id="IPR013332">
    <property type="entry name" value="KPR_N"/>
</dbReference>
<dbReference type="Gene3D" id="1.10.1040.10">
    <property type="entry name" value="N-(1-d-carboxylethyl)-l-norvaline Dehydrogenase, domain 2"/>
    <property type="match status" value="1"/>
</dbReference>
<dbReference type="InterPro" id="IPR036291">
    <property type="entry name" value="NAD(P)-bd_dom_sf"/>
</dbReference>
<keyword evidence="4 10" id="KW-0521">NADP</keyword>
<reference evidence="13 14" key="1">
    <citation type="submission" date="2020-11" db="EMBL/GenBank/DDBJ databases">
        <title>Carbohydrate-dependent, anaerobic sulfur respiration: A novel catabolism in halophilic archaea.</title>
        <authorList>
            <person name="Sorokin D.Y."/>
            <person name="Messina E."/>
            <person name="Smedile F."/>
            <person name="La Cono V."/>
            <person name="Hallsworth J.E."/>
            <person name="Yakimov M.M."/>
        </authorList>
    </citation>
    <scope>NUCLEOTIDE SEQUENCE [LARGE SCALE GENOMIC DNA]</scope>
    <source>
        <strain evidence="13 14">HSR-Est</strain>
    </source>
</reference>
<evidence type="ECO:0000256" key="4">
    <source>
        <dbReference type="ARBA" id="ARBA00022857"/>
    </source>
</evidence>
<organism evidence="13 14">
    <name type="scientific">Halapricum desulfuricans</name>
    <dbReference type="NCBI Taxonomy" id="2841257"/>
    <lineage>
        <taxon>Archaea</taxon>
        <taxon>Methanobacteriati</taxon>
        <taxon>Methanobacteriota</taxon>
        <taxon>Stenosarchaea group</taxon>
        <taxon>Halobacteria</taxon>
        <taxon>Halobacteriales</taxon>
        <taxon>Haloarculaceae</taxon>
        <taxon>Halapricum</taxon>
    </lineage>
</organism>
<dbReference type="GO" id="GO:0008677">
    <property type="term" value="F:2-dehydropantoate 2-reductase activity"/>
    <property type="evidence" value="ECO:0007669"/>
    <property type="project" value="UniProtKB-EC"/>
</dbReference>
<dbReference type="Pfam" id="PF02558">
    <property type="entry name" value="ApbA"/>
    <property type="match status" value="1"/>
</dbReference>
<evidence type="ECO:0000256" key="5">
    <source>
        <dbReference type="ARBA" id="ARBA00022993"/>
    </source>
</evidence>